<dbReference type="PANTHER" id="PTHR45660">
    <property type="entry name" value="HISTONE-LYSINE N-METHYLTRANSFERASE SETMAR"/>
    <property type="match status" value="1"/>
</dbReference>
<evidence type="ECO:0000256" key="4">
    <source>
        <dbReference type="PROSITE-ProRule" id="PRU00358"/>
    </source>
</evidence>
<evidence type="ECO:0000259" key="5">
    <source>
        <dbReference type="PROSITE" id="PS50280"/>
    </source>
</evidence>
<dbReference type="InterPro" id="IPR036987">
    <property type="entry name" value="SRA-YDG_sf"/>
</dbReference>
<sequence length="417" mass="46770">MPATLDFIPGVGKSVFASSEECKPLISDVYCGRDSKAINESRQRVMKSLNLFRNLLAERMSEQKGKAKTKTGATWSTYLETAMTLQRDNKWVNISKRLGPVPGVEVGDEFYCRAELNVIGLHRQFCNGIDYTKKDGKIVATSIVNSGRYDNDMKSSDSLIYVGQGGNPGVGRTQPKDQKLQRGNLALMNSKEAKTPVRVILTKKISKPLYIYHGLYLVEKFSQERGEFGKLVFKFVLKRISGQPKLTQGLGVVKKSRNSKVPKGISYVNDISQGKEKIPIRVVNAIDDERPPFFHYTTNKIYPKFNKLYIPSGCDCTDGCLDSNKCSCAMKNGGEISYNSNGQIVKKKSIVYECGPSCKCSSSCTNRVSQLGVRFKLEIFRTQFKGWGVRTRSYIPSGSFICEYMGEVLHYRCNTIW</sequence>
<dbReference type="PROSITE" id="PS51015">
    <property type="entry name" value="YDG"/>
    <property type="match status" value="1"/>
</dbReference>
<dbReference type="Gene3D" id="2.170.270.10">
    <property type="entry name" value="SET domain"/>
    <property type="match status" value="1"/>
</dbReference>
<evidence type="ECO:0000259" key="6">
    <source>
        <dbReference type="PROSITE" id="PS50867"/>
    </source>
</evidence>
<dbReference type="Gene3D" id="2.30.280.10">
    <property type="entry name" value="SRA-YDG"/>
    <property type="match status" value="1"/>
</dbReference>
<name>A0A2N9FRZ5_FAGSY</name>
<dbReference type="Pfam" id="PF05033">
    <property type="entry name" value="Pre-SET"/>
    <property type="match status" value="1"/>
</dbReference>
<dbReference type="GO" id="GO:0003690">
    <property type="term" value="F:double-stranded DNA binding"/>
    <property type="evidence" value="ECO:0007669"/>
    <property type="project" value="TreeGrafter"/>
</dbReference>
<dbReference type="InterPro" id="IPR046341">
    <property type="entry name" value="SET_dom_sf"/>
</dbReference>
<evidence type="ECO:0000259" key="7">
    <source>
        <dbReference type="PROSITE" id="PS51015"/>
    </source>
</evidence>
<organism evidence="8">
    <name type="scientific">Fagus sylvatica</name>
    <name type="common">Beechnut</name>
    <dbReference type="NCBI Taxonomy" id="28930"/>
    <lineage>
        <taxon>Eukaryota</taxon>
        <taxon>Viridiplantae</taxon>
        <taxon>Streptophyta</taxon>
        <taxon>Embryophyta</taxon>
        <taxon>Tracheophyta</taxon>
        <taxon>Spermatophyta</taxon>
        <taxon>Magnoliopsida</taxon>
        <taxon>eudicotyledons</taxon>
        <taxon>Gunneridae</taxon>
        <taxon>Pentapetalae</taxon>
        <taxon>rosids</taxon>
        <taxon>fabids</taxon>
        <taxon>Fagales</taxon>
        <taxon>Fagaceae</taxon>
        <taxon>Fagus</taxon>
    </lineage>
</organism>
<dbReference type="GO" id="GO:0005634">
    <property type="term" value="C:nucleus"/>
    <property type="evidence" value="ECO:0007669"/>
    <property type="project" value="UniProtKB-SubCell"/>
</dbReference>
<dbReference type="PROSITE" id="PS50280">
    <property type="entry name" value="SET"/>
    <property type="match status" value="1"/>
</dbReference>
<dbReference type="SUPFAM" id="SSF82199">
    <property type="entry name" value="SET domain"/>
    <property type="match status" value="1"/>
</dbReference>
<dbReference type="AlphaFoldDB" id="A0A2N9FRZ5"/>
<dbReference type="InterPro" id="IPR015947">
    <property type="entry name" value="PUA-like_sf"/>
</dbReference>
<proteinExistence type="predicted"/>
<accession>A0A2N9FRZ5</accession>
<dbReference type="SMART" id="SM00468">
    <property type="entry name" value="PreSET"/>
    <property type="match status" value="1"/>
</dbReference>
<dbReference type="SUPFAM" id="SSF88697">
    <property type="entry name" value="PUA domain-like"/>
    <property type="match status" value="1"/>
</dbReference>
<feature type="domain" description="YDG" evidence="7">
    <location>
        <begin position="99"/>
        <end position="239"/>
    </location>
</feature>
<evidence type="ECO:0000256" key="3">
    <source>
        <dbReference type="ARBA" id="ARBA00023242"/>
    </source>
</evidence>
<dbReference type="InterPro" id="IPR003105">
    <property type="entry name" value="SRA_YDG"/>
</dbReference>
<dbReference type="PROSITE" id="PS50867">
    <property type="entry name" value="PRE_SET"/>
    <property type="match status" value="1"/>
</dbReference>
<dbReference type="PANTHER" id="PTHR45660:SF46">
    <property type="entry name" value="HISTONE-LYSINE N-METHYLTRANSFERASE, H3 LYSINE-9 SPECIFIC SUVH6"/>
    <property type="match status" value="1"/>
</dbReference>
<feature type="domain" description="Pre-SET" evidence="6">
    <location>
        <begin position="312"/>
        <end position="372"/>
    </location>
</feature>
<feature type="domain" description="SET" evidence="5">
    <location>
        <begin position="375"/>
        <end position="417"/>
    </location>
</feature>
<dbReference type="GO" id="GO:0008270">
    <property type="term" value="F:zinc ion binding"/>
    <property type="evidence" value="ECO:0007669"/>
    <property type="project" value="InterPro"/>
</dbReference>
<keyword evidence="3 4" id="KW-0539">Nucleus</keyword>
<keyword evidence="2" id="KW-0158">Chromosome</keyword>
<comment type="subcellular location">
    <subcellularLocation>
        <location evidence="1">Chromosome</location>
        <location evidence="1">Centromere</location>
    </subcellularLocation>
    <subcellularLocation>
        <location evidence="4">Nucleus</location>
    </subcellularLocation>
</comment>
<evidence type="ECO:0000256" key="2">
    <source>
        <dbReference type="ARBA" id="ARBA00022454"/>
    </source>
</evidence>
<protein>
    <recommendedName>
        <fullName evidence="9">YDG domain-containing protein</fullName>
    </recommendedName>
</protein>
<reference evidence="8" key="1">
    <citation type="submission" date="2018-02" db="EMBL/GenBank/DDBJ databases">
        <authorList>
            <person name="Cohen D.B."/>
            <person name="Kent A.D."/>
        </authorList>
    </citation>
    <scope>NUCLEOTIDE SEQUENCE</scope>
</reference>
<dbReference type="EMBL" id="OIVN01001113">
    <property type="protein sequence ID" value="SPC89983.1"/>
    <property type="molecule type" value="Genomic_DNA"/>
</dbReference>
<dbReference type="SMART" id="SM00466">
    <property type="entry name" value="SRA"/>
    <property type="match status" value="1"/>
</dbReference>
<gene>
    <name evidence="8" type="ORF">FSB_LOCUS17865</name>
</gene>
<dbReference type="GO" id="GO:0000775">
    <property type="term" value="C:chromosome, centromeric region"/>
    <property type="evidence" value="ECO:0007669"/>
    <property type="project" value="UniProtKB-SubCell"/>
</dbReference>
<evidence type="ECO:0008006" key="9">
    <source>
        <dbReference type="Google" id="ProtNLM"/>
    </source>
</evidence>
<dbReference type="Pfam" id="PF02182">
    <property type="entry name" value="SAD_SRA"/>
    <property type="match status" value="1"/>
</dbReference>
<dbReference type="InterPro" id="IPR001214">
    <property type="entry name" value="SET_dom"/>
</dbReference>
<dbReference type="GO" id="GO:0042054">
    <property type="term" value="F:histone methyltransferase activity"/>
    <property type="evidence" value="ECO:0007669"/>
    <property type="project" value="InterPro"/>
</dbReference>
<dbReference type="InterPro" id="IPR007728">
    <property type="entry name" value="Pre-SET_dom"/>
</dbReference>
<dbReference type="InterPro" id="IPR051357">
    <property type="entry name" value="H3K9_HMTase_SUVAR3-9"/>
</dbReference>
<evidence type="ECO:0000313" key="8">
    <source>
        <dbReference type="EMBL" id="SPC89983.1"/>
    </source>
</evidence>
<evidence type="ECO:0000256" key="1">
    <source>
        <dbReference type="ARBA" id="ARBA00004584"/>
    </source>
</evidence>